<evidence type="ECO:0000313" key="2">
    <source>
        <dbReference type="EMBL" id="KAK5084114.1"/>
    </source>
</evidence>
<protein>
    <recommendedName>
        <fullName evidence="4">Allergen</fullName>
    </recommendedName>
</protein>
<gene>
    <name evidence="2" type="ORF">LTR24_007539</name>
</gene>
<accession>A0ABR0K2M0</accession>
<evidence type="ECO:0000313" key="3">
    <source>
        <dbReference type="Proteomes" id="UP001345013"/>
    </source>
</evidence>
<sequence length="357" mass="38438">MEAARAAVNKITSRKGHTTDVDEYVNPAVTSEVIKPHRHEETQEAIDREVHQDHYHTTVQPVAAKEVLPERHTHNLVPQVEREFQHDDGAETKARVQRELQQFQNNQTVTQTTHSTASAPTVAAEHVHHHVHETVQPVIHKETVQPEVVHTTVPIHEIHHGSAQHHGISALPMKTLDEFKQAGGALTGSKSHTHEEYEGAPRPYNEKLSTTLEKVLPGHHGQQTGMTGSHSGMGTGAGMMGSHTGRTRRGSNSSSSSSSDDNGGRISRRKKHGLGSRSTGATGGGLTGSNAGRHTGTGSSNLGTTEGRPDSGYGRGNEYGNQGYTSGASQQQGKPSMMDKLNPNVDANRDGKAGFMK</sequence>
<reference evidence="2 3" key="1">
    <citation type="submission" date="2023-08" db="EMBL/GenBank/DDBJ databases">
        <title>Black Yeasts Isolated from many extreme environments.</title>
        <authorList>
            <person name="Coleine C."/>
            <person name="Stajich J.E."/>
            <person name="Selbmann L."/>
        </authorList>
    </citation>
    <scope>NUCLEOTIDE SEQUENCE [LARGE SCALE GENOMIC DNA]</scope>
    <source>
        <strain evidence="2 3">CCFEE 5885</strain>
    </source>
</reference>
<feature type="compositionally biased region" description="Low complexity" evidence="1">
    <location>
        <begin position="240"/>
        <end position="265"/>
    </location>
</feature>
<feature type="compositionally biased region" description="Polar residues" evidence="1">
    <location>
        <begin position="319"/>
        <end position="334"/>
    </location>
</feature>
<name>A0ABR0K2M0_9EURO</name>
<dbReference type="EMBL" id="JAVRRG010000115">
    <property type="protein sequence ID" value="KAK5084114.1"/>
    <property type="molecule type" value="Genomic_DNA"/>
</dbReference>
<proteinExistence type="predicted"/>
<dbReference type="PANTHER" id="PTHR38703:SF1">
    <property type="entry name" value="ALLERGEN"/>
    <property type="match status" value="1"/>
</dbReference>
<feature type="region of interest" description="Disordered" evidence="1">
    <location>
        <begin position="217"/>
        <end position="357"/>
    </location>
</feature>
<organism evidence="2 3">
    <name type="scientific">Lithohypha guttulata</name>
    <dbReference type="NCBI Taxonomy" id="1690604"/>
    <lineage>
        <taxon>Eukaryota</taxon>
        <taxon>Fungi</taxon>
        <taxon>Dikarya</taxon>
        <taxon>Ascomycota</taxon>
        <taxon>Pezizomycotina</taxon>
        <taxon>Eurotiomycetes</taxon>
        <taxon>Chaetothyriomycetidae</taxon>
        <taxon>Chaetothyriales</taxon>
        <taxon>Trichomeriaceae</taxon>
        <taxon>Lithohypha</taxon>
    </lineage>
</organism>
<comment type="caution">
    <text evidence="2">The sequence shown here is derived from an EMBL/GenBank/DDBJ whole genome shotgun (WGS) entry which is preliminary data.</text>
</comment>
<evidence type="ECO:0008006" key="4">
    <source>
        <dbReference type="Google" id="ProtNLM"/>
    </source>
</evidence>
<dbReference type="PANTHER" id="PTHR38703">
    <property type="entry name" value="CHROMOSOME 8, WHOLE GENOME SHOTGUN SEQUENCE"/>
    <property type="match status" value="1"/>
</dbReference>
<feature type="compositionally biased region" description="Basic and acidic residues" evidence="1">
    <location>
        <begin position="347"/>
        <end position="357"/>
    </location>
</feature>
<keyword evidence="3" id="KW-1185">Reference proteome</keyword>
<evidence type="ECO:0000256" key="1">
    <source>
        <dbReference type="SAM" id="MobiDB-lite"/>
    </source>
</evidence>
<dbReference type="Proteomes" id="UP001345013">
    <property type="component" value="Unassembled WGS sequence"/>
</dbReference>